<feature type="compositionally biased region" description="Low complexity" evidence="1">
    <location>
        <begin position="76"/>
        <end position="96"/>
    </location>
</feature>
<reference evidence="2 3" key="1">
    <citation type="submission" date="2024-01" db="EMBL/GenBank/DDBJ databases">
        <title>Genome assemblies of Stephania.</title>
        <authorList>
            <person name="Yang L."/>
        </authorList>
    </citation>
    <scope>NUCLEOTIDE SEQUENCE [LARGE SCALE GENOMIC DNA]</scope>
    <source>
        <strain evidence="2">JXDWG</strain>
        <tissue evidence="2">Leaf</tissue>
    </source>
</reference>
<dbReference type="Proteomes" id="UP001419268">
    <property type="component" value="Unassembled WGS sequence"/>
</dbReference>
<evidence type="ECO:0000313" key="3">
    <source>
        <dbReference type="Proteomes" id="UP001419268"/>
    </source>
</evidence>
<organism evidence="2 3">
    <name type="scientific">Stephania cephalantha</name>
    <dbReference type="NCBI Taxonomy" id="152367"/>
    <lineage>
        <taxon>Eukaryota</taxon>
        <taxon>Viridiplantae</taxon>
        <taxon>Streptophyta</taxon>
        <taxon>Embryophyta</taxon>
        <taxon>Tracheophyta</taxon>
        <taxon>Spermatophyta</taxon>
        <taxon>Magnoliopsida</taxon>
        <taxon>Ranunculales</taxon>
        <taxon>Menispermaceae</taxon>
        <taxon>Menispermoideae</taxon>
        <taxon>Cissampelideae</taxon>
        <taxon>Stephania</taxon>
    </lineage>
</organism>
<evidence type="ECO:0000313" key="2">
    <source>
        <dbReference type="EMBL" id="KAK9147792.1"/>
    </source>
</evidence>
<dbReference type="EMBL" id="JBBNAG010000003">
    <property type="protein sequence ID" value="KAK9147792.1"/>
    <property type="molecule type" value="Genomic_DNA"/>
</dbReference>
<proteinExistence type="predicted"/>
<evidence type="ECO:0000256" key="1">
    <source>
        <dbReference type="SAM" id="MobiDB-lite"/>
    </source>
</evidence>
<dbReference type="AlphaFoldDB" id="A0AAP0K8D7"/>
<feature type="region of interest" description="Disordered" evidence="1">
    <location>
        <begin position="53"/>
        <end position="96"/>
    </location>
</feature>
<name>A0AAP0K8D7_9MAGN</name>
<comment type="caution">
    <text evidence="2">The sequence shown here is derived from an EMBL/GenBank/DDBJ whole genome shotgun (WGS) entry which is preliminary data.</text>
</comment>
<protein>
    <submittedName>
        <fullName evidence="2">Uncharacterized protein</fullName>
    </submittedName>
</protein>
<accession>A0AAP0K8D7</accession>
<gene>
    <name evidence="2" type="ORF">Scep_006549</name>
</gene>
<keyword evidence="3" id="KW-1185">Reference proteome</keyword>
<feature type="compositionally biased region" description="Basic and acidic residues" evidence="1">
    <location>
        <begin position="54"/>
        <end position="70"/>
    </location>
</feature>
<sequence>MHQMQAKVMSDGDDNHRRVRELWTNERHAKYLTQMEASFVQNLSVLIHKRRGHLCREIPDGSESTRDSRHPRSKRSNTNSSSSSSSSTTNGTTTGP</sequence>